<dbReference type="EMBL" id="CM044704">
    <property type="protein sequence ID" value="KAI5668109.1"/>
    <property type="molecule type" value="Genomic_DNA"/>
</dbReference>
<comment type="caution">
    <text evidence="1">The sequence shown here is derived from an EMBL/GenBank/DDBJ whole genome shotgun (WGS) entry which is preliminary data.</text>
</comment>
<protein>
    <submittedName>
        <fullName evidence="1">Uncharacterized protein</fullName>
    </submittedName>
</protein>
<name>A0ACC0B650_CATRO</name>
<evidence type="ECO:0000313" key="1">
    <source>
        <dbReference type="EMBL" id="KAI5668109.1"/>
    </source>
</evidence>
<sequence length="232" mass="26712">MEEEEIEEKQENDQEAQSPPQVVIYPKGHTKDEIIGDVSQGVRTRRGRTQSGGKVITSRVNGKNIVFDDILLNSILETPDDGMCFYTKNKKCYDPNLYSEKRFEEIFTKGIVLKKSEDRIVDKLDAYGRILYHIISNIVIPNVGHKSSITNMRSFVMLAMHEHRKMNFGYIAIEHMLVTLQQNVCPMVVFLPSYANLLRSLSLDQMTTLESVRYTIKTPSRGWDSQEMKMEV</sequence>
<dbReference type="Proteomes" id="UP001060085">
    <property type="component" value="Linkage Group LG04"/>
</dbReference>
<gene>
    <name evidence="1" type="ORF">M9H77_17962</name>
</gene>
<organism evidence="1 2">
    <name type="scientific">Catharanthus roseus</name>
    <name type="common">Madagascar periwinkle</name>
    <name type="synonym">Vinca rosea</name>
    <dbReference type="NCBI Taxonomy" id="4058"/>
    <lineage>
        <taxon>Eukaryota</taxon>
        <taxon>Viridiplantae</taxon>
        <taxon>Streptophyta</taxon>
        <taxon>Embryophyta</taxon>
        <taxon>Tracheophyta</taxon>
        <taxon>Spermatophyta</taxon>
        <taxon>Magnoliopsida</taxon>
        <taxon>eudicotyledons</taxon>
        <taxon>Gunneridae</taxon>
        <taxon>Pentapetalae</taxon>
        <taxon>asterids</taxon>
        <taxon>lamiids</taxon>
        <taxon>Gentianales</taxon>
        <taxon>Apocynaceae</taxon>
        <taxon>Rauvolfioideae</taxon>
        <taxon>Vinceae</taxon>
        <taxon>Catharanthinae</taxon>
        <taxon>Catharanthus</taxon>
    </lineage>
</organism>
<reference evidence="2" key="1">
    <citation type="journal article" date="2023" name="Nat. Plants">
        <title>Single-cell RNA sequencing provides a high-resolution roadmap for understanding the multicellular compartmentation of specialized metabolism.</title>
        <authorList>
            <person name="Sun S."/>
            <person name="Shen X."/>
            <person name="Li Y."/>
            <person name="Li Y."/>
            <person name="Wang S."/>
            <person name="Li R."/>
            <person name="Zhang H."/>
            <person name="Shen G."/>
            <person name="Guo B."/>
            <person name="Wei J."/>
            <person name="Xu J."/>
            <person name="St-Pierre B."/>
            <person name="Chen S."/>
            <person name="Sun C."/>
        </authorList>
    </citation>
    <scope>NUCLEOTIDE SEQUENCE [LARGE SCALE GENOMIC DNA]</scope>
</reference>
<keyword evidence="2" id="KW-1185">Reference proteome</keyword>
<accession>A0ACC0B650</accession>
<proteinExistence type="predicted"/>
<evidence type="ECO:0000313" key="2">
    <source>
        <dbReference type="Proteomes" id="UP001060085"/>
    </source>
</evidence>